<comment type="caution">
    <text evidence="1">The sequence shown here is derived from an EMBL/GenBank/DDBJ whole genome shotgun (WGS) entry which is preliminary data.</text>
</comment>
<gene>
    <name evidence="1" type="ORF">LOK49_LG14G02279</name>
</gene>
<keyword evidence="2" id="KW-1185">Reference proteome</keyword>
<proteinExistence type="predicted"/>
<protein>
    <submittedName>
        <fullName evidence="1">Uncharacterized protein</fullName>
    </submittedName>
</protein>
<dbReference type="Proteomes" id="UP001060215">
    <property type="component" value="Chromosome 15"/>
</dbReference>
<sequence length="297" mass="33474">MKLSFLQCSSSTATVSQSLSLLHNPTTTFTFSCSLKPKVPNLIKTTAARISATSRDLPARDRVIDFGRHRGKMLGTLPSSYLKWVSNNLRARDLQEWAVLADQVLDDPVYRDRIEWEFAQKVLNGDDGVRGSPRSEGAVSELLEISERFGWDNDDKVGWSRIDFGILGTSKGGRIPRRRVSEENCICGGLERESKLKRESRVNGFDGGERGGRGREMRRERMRMRMKKRGGLRLGTMEKTTMRLGFGRGNGKVEDADADADADDQVRNEDRTVESESPFPGRQSLLKKVLNSRKRFS</sequence>
<organism evidence="1 2">
    <name type="scientific">Camellia lanceoleosa</name>
    <dbReference type="NCBI Taxonomy" id="1840588"/>
    <lineage>
        <taxon>Eukaryota</taxon>
        <taxon>Viridiplantae</taxon>
        <taxon>Streptophyta</taxon>
        <taxon>Embryophyta</taxon>
        <taxon>Tracheophyta</taxon>
        <taxon>Spermatophyta</taxon>
        <taxon>Magnoliopsida</taxon>
        <taxon>eudicotyledons</taxon>
        <taxon>Gunneridae</taxon>
        <taxon>Pentapetalae</taxon>
        <taxon>asterids</taxon>
        <taxon>Ericales</taxon>
        <taxon>Theaceae</taxon>
        <taxon>Camellia</taxon>
    </lineage>
</organism>
<name>A0ACC0FCR8_9ERIC</name>
<dbReference type="EMBL" id="CM045772">
    <property type="protein sequence ID" value="KAI7986089.1"/>
    <property type="molecule type" value="Genomic_DNA"/>
</dbReference>
<accession>A0ACC0FCR8</accession>
<reference evidence="1 2" key="1">
    <citation type="journal article" date="2022" name="Plant J.">
        <title>Chromosome-level genome of Camellia lanceoleosa provides a valuable resource for understanding genome evolution and self-incompatibility.</title>
        <authorList>
            <person name="Gong W."/>
            <person name="Xiao S."/>
            <person name="Wang L."/>
            <person name="Liao Z."/>
            <person name="Chang Y."/>
            <person name="Mo W."/>
            <person name="Hu G."/>
            <person name="Li W."/>
            <person name="Zhao G."/>
            <person name="Zhu H."/>
            <person name="Hu X."/>
            <person name="Ji K."/>
            <person name="Xiang X."/>
            <person name="Song Q."/>
            <person name="Yuan D."/>
            <person name="Jin S."/>
            <person name="Zhang L."/>
        </authorList>
    </citation>
    <scope>NUCLEOTIDE SEQUENCE [LARGE SCALE GENOMIC DNA]</scope>
    <source>
        <strain evidence="1">SQ_2022a</strain>
    </source>
</reference>
<evidence type="ECO:0000313" key="2">
    <source>
        <dbReference type="Proteomes" id="UP001060215"/>
    </source>
</evidence>
<evidence type="ECO:0000313" key="1">
    <source>
        <dbReference type="EMBL" id="KAI7986089.1"/>
    </source>
</evidence>